<evidence type="ECO:0000256" key="1">
    <source>
        <dbReference type="SAM" id="MobiDB-lite"/>
    </source>
</evidence>
<accession>A0ABU5QVH1</accession>
<organism evidence="2 3">
    <name type="scientific">Amycolatopsis heterodermiae</name>
    <dbReference type="NCBI Taxonomy" id="3110235"/>
    <lineage>
        <taxon>Bacteria</taxon>
        <taxon>Bacillati</taxon>
        <taxon>Actinomycetota</taxon>
        <taxon>Actinomycetes</taxon>
        <taxon>Pseudonocardiales</taxon>
        <taxon>Pseudonocardiaceae</taxon>
        <taxon>Amycolatopsis</taxon>
    </lineage>
</organism>
<dbReference type="EMBL" id="JAYFSI010000001">
    <property type="protein sequence ID" value="MEA5357927.1"/>
    <property type="molecule type" value="Genomic_DNA"/>
</dbReference>
<reference evidence="2 3" key="1">
    <citation type="submission" date="2023-12" db="EMBL/GenBank/DDBJ databases">
        <title>Amycolatopsis sp. V23-08.</title>
        <authorList>
            <person name="Somphong A."/>
        </authorList>
    </citation>
    <scope>NUCLEOTIDE SEQUENCE [LARGE SCALE GENOMIC DNA]</scope>
    <source>
        <strain evidence="2 3">V23-08</strain>
    </source>
</reference>
<dbReference type="Proteomes" id="UP001304298">
    <property type="component" value="Unassembled WGS sequence"/>
</dbReference>
<sequence length="50" mass="5458">MGDEAPPRWWGEEGARPRPEPAGWWPEADTLHWVQAPATNPAPAEAALPS</sequence>
<keyword evidence="3" id="KW-1185">Reference proteome</keyword>
<feature type="region of interest" description="Disordered" evidence="1">
    <location>
        <begin position="1"/>
        <end position="22"/>
    </location>
</feature>
<proteinExistence type="predicted"/>
<evidence type="ECO:0000313" key="3">
    <source>
        <dbReference type="Proteomes" id="UP001304298"/>
    </source>
</evidence>
<dbReference type="RefSeq" id="WP_323322301.1">
    <property type="nucleotide sequence ID" value="NZ_JAYFSI010000001.1"/>
</dbReference>
<protein>
    <submittedName>
        <fullName evidence="2">Uncharacterized protein</fullName>
    </submittedName>
</protein>
<name>A0ABU5QVH1_9PSEU</name>
<evidence type="ECO:0000313" key="2">
    <source>
        <dbReference type="EMBL" id="MEA5357927.1"/>
    </source>
</evidence>
<feature type="compositionally biased region" description="Basic and acidic residues" evidence="1">
    <location>
        <begin position="10"/>
        <end position="19"/>
    </location>
</feature>
<gene>
    <name evidence="2" type="ORF">VA596_00150</name>
</gene>
<comment type="caution">
    <text evidence="2">The sequence shown here is derived from an EMBL/GenBank/DDBJ whole genome shotgun (WGS) entry which is preliminary data.</text>
</comment>